<reference evidence="1 2" key="1">
    <citation type="submission" date="2023-03" db="EMBL/GenBank/DDBJ databases">
        <title>WGS of Methanotrichaceae archaeon Mx.</title>
        <authorList>
            <person name="Sorokin D.Y."/>
            <person name="Merkel A.Y."/>
        </authorList>
    </citation>
    <scope>NUCLEOTIDE SEQUENCE [LARGE SCALE GENOMIC DNA]</scope>
    <source>
        <strain evidence="1 2">Mx</strain>
    </source>
</reference>
<sequence>MPLRRKSADVIRSDYAKPRRKKLRLAWAVGLREFRDRYTSLELQEKSLGWWVD</sequence>
<gene>
    <name evidence="1" type="ORF">P0O15_10465</name>
</gene>
<organism evidence="1 2">
    <name type="scientific">Candidatus Methanocrinis natronophilus</name>
    <dbReference type="NCBI Taxonomy" id="3033396"/>
    <lineage>
        <taxon>Archaea</taxon>
        <taxon>Methanobacteriati</taxon>
        <taxon>Methanobacteriota</taxon>
        <taxon>Stenosarchaea group</taxon>
        <taxon>Methanomicrobia</taxon>
        <taxon>Methanotrichales</taxon>
        <taxon>Methanotrichaceae</taxon>
        <taxon>Methanocrinis</taxon>
    </lineage>
</organism>
<dbReference type="Proteomes" id="UP001220010">
    <property type="component" value="Unassembled WGS sequence"/>
</dbReference>
<protein>
    <submittedName>
        <fullName evidence="1">Uncharacterized protein</fullName>
    </submittedName>
</protein>
<accession>A0ABT5XA66</accession>
<evidence type="ECO:0000313" key="2">
    <source>
        <dbReference type="Proteomes" id="UP001220010"/>
    </source>
</evidence>
<evidence type="ECO:0000313" key="1">
    <source>
        <dbReference type="EMBL" id="MDF0591581.1"/>
    </source>
</evidence>
<comment type="caution">
    <text evidence="1">The sequence shown here is derived from an EMBL/GenBank/DDBJ whole genome shotgun (WGS) entry which is preliminary data.</text>
</comment>
<dbReference type="RefSeq" id="WP_316967309.1">
    <property type="nucleotide sequence ID" value="NZ_JARFPK010000048.1"/>
</dbReference>
<proteinExistence type="predicted"/>
<name>A0ABT5XA66_9EURY</name>
<keyword evidence="2" id="KW-1185">Reference proteome</keyword>
<dbReference type="EMBL" id="JARFPK010000048">
    <property type="protein sequence ID" value="MDF0591581.1"/>
    <property type="molecule type" value="Genomic_DNA"/>
</dbReference>